<evidence type="ECO:0000256" key="1">
    <source>
        <dbReference type="SAM" id="Phobius"/>
    </source>
</evidence>
<feature type="transmembrane region" description="Helical" evidence="1">
    <location>
        <begin position="5"/>
        <end position="23"/>
    </location>
</feature>
<keyword evidence="1" id="KW-0472">Membrane</keyword>
<feature type="transmembrane region" description="Helical" evidence="1">
    <location>
        <begin position="134"/>
        <end position="156"/>
    </location>
</feature>
<dbReference type="EMBL" id="LAZR01000249">
    <property type="protein sequence ID" value="KKN79303.1"/>
    <property type="molecule type" value="Genomic_DNA"/>
</dbReference>
<name>A0A0F9WL80_9ZZZZ</name>
<evidence type="ECO:0000313" key="2">
    <source>
        <dbReference type="EMBL" id="KKN79303.1"/>
    </source>
</evidence>
<proteinExistence type="predicted"/>
<organism evidence="2">
    <name type="scientific">marine sediment metagenome</name>
    <dbReference type="NCBI Taxonomy" id="412755"/>
    <lineage>
        <taxon>unclassified sequences</taxon>
        <taxon>metagenomes</taxon>
        <taxon>ecological metagenomes</taxon>
    </lineage>
</organism>
<dbReference type="AlphaFoldDB" id="A0A0F9WL80"/>
<keyword evidence="1" id="KW-0812">Transmembrane</keyword>
<reference evidence="2" key="1">
    <citation type="journal article" date="2015" name="Nature">
        <title>Complex archaea that bridge the gap between prokaryotes and eukaryotes.</title>
        <authorList>
            <person name="Spang A."/>
            <person name="Saw J.H."/>
            <person name="Jorgensen S.L."/>
            <person name="Zaremba-Niedzwiedzka K."/>
            <person name="Martijn J."/>
            <person name="Lind A.E."/>
            <person name="van Eijk R."/>
            <person name="Schleper C."/>
            <person name="Guy L."/>
            <person name="Ettema T.J."/>
        </authorList>
    </citation>
    <scope>NUCLEOTIDE SEQUENCE</scope>
</reference>
<sequence length="215" mass="24903">MRRYILVLPVIVLFMMGLSLYLLRTVDIDTPDGVIEIVNPEGIVDKGFLARSYHMIYQLVPTEKTQSDVVYRIVVNNGSVRQEDKVYWTQLGLNIGKAKLIKHNVSRDEFTALGLRPQYEVEITEVKSERNKDFLMYPVLYIGVMSLVAMCGVSLLGKPRIKERINYIRPFRNKEVELEQETVSDEEQLQRCMRCLKFKMINGKLVCGAEECNYK</sequence>
<comment type="caution">
    <text evidence="2">The sequence shown here is derived from an EMBL/GenBank/DDBJ whole genome shotgun (WGS) entry which is preliminary data.</text>
</comment>
<accession>A0A0F9WL80</accession>
<keyword evidence="1" id="KW-1133">Transmembrane helix</keyword>
<gene>
    <name evidence="2" type="ORF">LCGC14_0340850</name>
</gene>
<protein>
    <submittedName>
        <fullName evidence="2">Uncharacterized protein</fullName>
    </submittedName>
</protein>